<dbReference type="EMBL" id="QMDX01000003">
    <property type="protein sequence ID" value="TSD14655.1"/>
    <property type="molecule type" value="Genomic_DNA"/>
</dbReference>
<name>A0A554NBC8_9EURY</name>
<dbReference type="Proteomes" id="UP000319894">
    <property type="component" value="Unassembled WGS sequence"/>
</dbReference>
<keyword evidence="2" id="KW-1185">Reference proteome</keyword>
<dbReference type="AlphaFoldDB" id="A0A554NBC8"/>
<dbReference type="InParanoid" id="A0A554NBC8"/>
<accession>A0A554NBC8</accession>
<protein>
    <submittedName>
        <fullName evidence="1">dCTP deaminase</fullName>
    </submittedName>
</protein>
<comment type="caution">
    <text evidence="1">The sequence shown here is derived from an EMBL/GenBank/DDBJ whole genome shotgun (WGS) entry which is preliminary data.</text>
</comment>
<dbReference type="RefSeq" id="WP_144261372.1">
    <property type="nucleotide sequence ID" value="NZ_QMDX01000003.1"/>
</dbReference>
<evidence type="ECO:0000313" key="1">
    <source>
        <dbReference type="EMBL" id="TSD14655.1"/>
    </source>
</evidence>
<evidence type="ECO:0000313" key="2">
    <source>
        <dbReference type="Proteomes" id="UP000319894"/>
    </source>
</evidence>
<reference evidence="1 2" key="1">
    <citation type="submission" date="2018-06" db="EMBL/GenBank/DDBJ databases">
        <title>Natronomonas sp. F16-60 a new haloarchaeon isolated from a solar saltern of Isla Cristina, Huelva, Spain.</title>
        <authorList>
            <person name="Duran-Viseras A."/>
            <person name="Sanchez-Porro C."/>
            <person name="Ventosa A."/>
        </authorList>
    </citation>
    <scope>NUCLEOTIDE SEQUENCE [LARGE SCALE GENOMIC DNA]</scope>
    <source>
        <strain evidence="1 2">F16-60</strain>
    </source>
</reference>
<sequence length="137" mass="14812">MSLADRVDGIVHERTQTAGPGLDLTVDAVHALTAPGAIDFGGGELDPAETTPLDTVKNDPDEDYGWWTLSPGTYLVTYNESLTGEEPVVLQPRDALVERGASHPTLHVRRLPRVPLTVPEAGLHLKENARVSTLVER</sequence>
<organism evidence="1 2">
    <name type="scientific">Haloglomus irregulare</name>
    <dbReference type="NCBI Taxonomy" id="2234134"/>
    <lineage>
        <taxon>Archaea</taxon>
        <taxon>Methanobacteriati</taxon>
        <taxon>Methanobacteriota</taxon>
        <taxon>Stenosarchaea group</taxon>
        <taxon>Halobacteria</taxon>
        <taxon>Halobacteriales</taxon>
        <taxon>Natronomonadaceae</taxon>
        <taxon>Haloglomus</taxon>
    </lineage>
</organism>
<gene>
    <name evidence="1" type="ORF">DP107_06630</name>
</gene>
<dbReference type="OrthoDB" id="192116at2157"/>
<proteinExistence type="predicted"/>